<evidence type="ECO:0000259" key="8">
    <source>
        <dbReference type="PROSITE" id="PS50089"/>
    </source>
</evidence>
<evidence type="ECO:0000256" key="6">
    <source>
        <dbReference type="PROSITE-ProRule" id="PRU00175"/>
    </source>
</evidence>
<dbReference type="GO" id="GO:0034657">
    <property type="term" value="C:GID complex"/>
    <property type="evidence" value="ECO:0007669"/>
    <property type="project" value="TreeGrafter"/>
</dbReference>
<dbReference type="Pfam" id="PF10607">
    <property type="entry name" value="CTLH"/>
    <property type="match status" value="1"/>
</dbReference>
<proteinExistence type="predicted"/>
<dbReference type="PROSITE" id="PS51867">
    <property type="entry name" value="ZF_RING_GID"/>
    <property type="match status" value="1"/>
</dbReference>
<comment type="subcellular location">
    <subcellularLocation>
        <location evidence="1">Cytoplasm</location>
    </subcellularLocation>
</comment>
<evidence type="ECO:0000259" key="9">
    <source>
        <dbReference type="PROSITE" id="PS50897"/>
    </source>
</evidence>
<dbReference type="GO" id="GO:0005634">
    <property type="term" value="C:nucleus"/>
    <property type="evidence" value="ECO:0007669"/>
    <property type="project" value="TreeGrafter"/>
</dbReference>
<dbReference type="AlphaFoldDB" id="A0A6P6VWB7"/>
<dbReference type="InterPro" id="IPR006594">
    <property type="entry name" value="LisH"/>
</dbReference>
<evidence type="ECO:0000256" key="3">
    <source>
        <dbReference type="ARBA" id="ARBA00022723"/>
    </source>
</evidence>
<protein>
    <submittedName>
        <fullName evidence="12 13">Protein RMD5 homolog</fullName>
    </submittedName>
</protein>
<dbReference type="SUPFAM" id="SSF57850">
    <property type="entry name" value="RING/U-box"/>
    <property type="match status" value="1"/>
</dbReference>
<dbReference type="RefSeq" id="XP_071931056.1">
    <property type="nucleotide sequence ID" value="XM_072074955.1"/>
</dbReference>
<dbReference type="PANTHER" id="PTHR12170:SF3">
    <property type="entry name" value="GH10162P"/>
    <property type="match status" value="1"/>
</dbReference>
<dbReference type="SMART" id="SM00184">
    <property type="entry name" value="RING"/>
    <property type="match status" value="1"/>
</dbReference>
<dbReference type="InterPro" id="IPR045098">
    <property type="entry name" value="Fyv10_fam"/>
</dbReference>
<dbReference type="GeneID" id="113726557"/>
<keyword evidence="3" id="KW-0479">Metal-binding</keyword>
<evidence type="ECO:0000256" key="2">
    <source>
        <dbReference type="ARBA" id="ARBA00022490"/>
    </source>
</evidence>
<evidence type="ECO:0000256" key="5">
    <source>
        <dbReference type="ARBA" id="ARBA00022833"/>
    </source>
</evidence>
<feature type="domain" description="RING-type" evidence="8">
    <location>
        <begin position="348"/>
        <end position="391"/>
    </location>
</feature>
<dbReference type="OrthoDB" id="1933281at2759"/>
<dbReference type="PROSITE" id="PS50897">
    <property type="entry name" value="CTLH"/>
    <property type="match status" value="1"/>
</dbReference>
<dbReference type="FunFam" id="3.30.40.10:FF:000143">
    <property type="entry name" value="Regulator of gluconeogenesis Rmd5"/>
    <property type="match status" value="1"/>
</dbReference>
<dbReference type="PROSITE" id="PS50896">
    <property type="entry name" value="LISH"/>
    <property type="match status" value="1"/>
</dbReference>
<dbReference type="GO" id="GO:0061630">
    <property type="term" value="F:ubiquitin protein ligase activity"/>
    <property type="evidence" value="ECO:0007669"/>
    <property type="project" value="InterPro"/>
</dbReference>
<evidence type="ECO:0000313" key="13">
    <source>
        <dbReference type="RefSeq" id="XP_071931056.1"/>
    </source>
</evidence>
<dbReference type="InterPro" id="IPR013144">
    <property type="entry name" value="CRA_dom"/>
</dbReference>
<dbReference type="InterPro" id="IPR006595">
    <property type="entry name" value="CTLH_C"/>
</dbReference>
<dbReference type="GO" id="GO:0005737">
    <property type="term" value="C:cytoplasm"/>
    <property type="evidence" value="ECO:0007669"/>
    <property type="project" value="UniProtKB-SubCell"/>
</dbReference>
<dbReference type="InterPro" id="IPR024964">
    <property type="entry name" value="CTLH/CRA"/>
</dbReference>
<dbReference type="PANTHER" id="PTHR12170">
    <property type="entry name" value="MACROPHAGE ERYTHROBLAST ATTACHER-RELATED"/>
    <property type="match status" value="1"/>
</dbReference>
<evidence type="ECO:0000259" key="10">
    <source>
        <dbReference type="PROSITE" id="PS51867"/>
    </source>
</evidence>
<dbReference type="CDD" id="cd16652">
    <property type="entry name" value="dRING_Rmd5p-like"/>
    <property type="match status" value="1"/>
</dbReference>
<feature type="domain" description="RING-Gid-type" evidence="10">
    <location>
        <begin position="348"/>
        <end position="391"/>
    </location>
</feature>
<dbReference type="SMART" id="SM00668">
    <property type="entry name" value="CTLH"/>
    <property type="match status" value="1"/>
</dbReference>
<dbReference type="SMART" id="SM00667">
    <property type="entry name" value="LisH"/>
    <property type="match status" value="1"/>
</dbReference>
<keyword evidence="2" id="KW-0963">Cytoplasm</keyword>
<dbReference type="GO" id="GO:0043161">
    <property type="term" value="P:proteasome-mediated ubiquitin-dependent protein catabolic process"/>
    <property type="evidence" value="ECO:0007669"/>
    <property type="project" value="InterPro"/>
</dbReference>
<name>A0A6P6VWB7_COFAR</name>
<evidence type="ECO:0000313" key="12">
    <source>
        <dbReference type="RefSeq" id="XP_027106142.1"/>
    </source>
</evidence>
<dbReference type="SMART" id="SM00757">
    <property type="entry name" value="CRA"/>
    <property type="match status" value="1"/>
</dbReference>
<dbReference type="InterPro" id="IPR013083">
    <property type="entry name" value="Znf_RING/FYVE/PHD"/>
</dbReference>
<evidence type="ECO:0000256" key="7">
    <source>
        <dbReference type="PROSITE-ProRule" id="PRU01215"/>
    </source>
</evidence>
<dbReference type="InterPro" id="IPR027370">
    <property type="entry name" value="Znf-RING_euk"/>
</dbReference>
<organism evidence="11 12">
    <name type="scientific">Coffea arabica</name>
    <name type="common">Arabian coffee</name>
    <dbReference type="NCBI Taxonomy" id="13443"/>
    <lineage>
        <taxon>Eukaryota</taxon>
        <taxon>Viridiplantae</taxon>
        <taxon>Streptophyta</taxon>
        <taxon>Embryophyta</taxon>
        <taxon>Tracheophyta</taxon>
        <taxon>Spermatophyta</taxon>
        <taxon>Magnoliopsida</taxon>
        <taxon>eudicotyledons</taxon>
        <taxon>Gunneridae</taxon>
        <taxon>Pentapetalae</taxon>
        <taxon>asterids</taxon>
        <taxon>lamiids</taxon>
        <taxon>Gentianales</taxon>
        <taxon>Rubiaceae</taxon>
        <taxon>Ixoroideae</taxon>
        <taxon>Gardenieae complex</taxon>
        <taxon>Bertiereae - Coffeeae clade</taxon>
        <taxon>Coffeeae</taxon>
        <taxon>Coffea</taxon>
    </lineage>
</organism>
<feature type="domain" description="CTLH" evidence="9">
    <location>
        <begin position="169"/>
        <end position="226"/>
    </location>
</feature>
<reference evidence="11" key="1">
    <citation type="journal article" date="2025" name="Foods">
        <title>Unveiling the Microbial Signatures of Arabica Coffee Cherries: Insights into Ripeness Specific Diversity, Functional Traits, and Implications for Quality and Safety.</title>
        <authorList>
            <consortium name="RefSeq"/>
            <person name="Tenea G.N."/>
            <person name="Cifuentes V."/>
            <person name="Reyes P."/>
            <person name="Cevallos-Vallejos M."/>
        </authorList>
    </citation>
    <scope>NUCLEOTIDE SEQUENCE [LARGE SCALE GENOMIC DNA]</scope>
</reference>
<dbReference type="Proteomes" id="UP001652660">
    <property type="component" value="Chromosome 2c"/>
</dbReference>
<keyword evidence="4 6" id="KW-0863">Zinc-finger</keyword>
<dbReference type="InterPro" id="IPR044063">
    <property type="entry name" value="ZF_RING_GID"/>
</dbReference>
<dbReference type="InterPro" id="IPR037683">
    <property type="entry name" value="Rmd5_dRing"/>
</dbReference>
<dbReference type="PROSITE" id="PS50089">
    <property type="entry name" value="ZF_RING_2"/>
    <property type="match status" value="1"/>
</dbReference>
<keyword evidence="5" id="KW-0862">Zinc</keyword>
<dbReference type="GO" id="GO:0008270">
    <property type="term" value="F:zinc ion binding"/>
    <property type="evidence" value="ECO:0007669"/>
    <property type="project" value="UniProtKB-KW"/>
</dbReference>
<gene>
    <name evidence="12 13" type="primary">LOC113726557</name>
</gene>
<dbReference type="RefSeq" id="XP_027106142.1">
    <property type="nucleotide sequence ID" value="XM_027250341.1"/>
</dbReference>
<accession>A0A6P6VWB7</accession>
<sequence length="405" mass="45918">MSTSSLEMPLSSLRDAFDRVGKKQKLSISKSQEVIDQVRHEVEQALVDIQSDHVATWALVDIQSDDVATSPIDQRSILDELRNKLNMIAPLNQLEGSQKELNLSLNKYQKVLDKTLNPDISKAYRNVDFDPHTLHQIILNHFYREGLFDVADSLIQEAGEPEAISLRLKFVELHEILEAMKLRNLEPALQWVSENFEQLKECGLFLKLKLHKLQFVEILQKRCQADALDYAKTYLAPLASVHMDEIQKLMGCLLWVGKLDSSPYSELVDPSNWEKMTEEITEQFCSFLGQSSPSPLSVALAAGIEGLPTLLKLATVMAAKKQEWLAMKQLPVPVELGKEFQYHSIFVCPVSREQGSEENPPMLLPCGHVLCKHSIHKLSKNSTRSFKCPYCPQDASVTQCRQLFF</sequence>
<dbReference type="InterPro" id="IPR001841">
    <property type="entry name" value="Znf_RING"/>
</dbReference>
<feature type="zinc finger region" description="RING-Gid-type" evidence="7">
    <location>
        <begin position="348"/>
        <end position="391"/>
    </location>
</feature>
<evidence type="ECO:0000256" key="4">
    <source>
        <dbReference type="ARBA" id="ARBA00022771"/>
    </source>
</evidence>
<reference evidence="12" key="2">
    <citation type="submission" date="2025-04" db="UniProtKB">
        <authorList>
            <consortium name="RefSeq"/>
        </authorList>
    </citation>
    <scope>IDENTIFICATION</scope>
    <source>
        <tissue evidence="12 13">Leaves</tissue>
    </source>
</reference>
<dbReference type="Gene3D" id="3.30.40.10">
    <property type="entry name" value="Zinc/RING finger domain, C3HC4 (zinc finger)"/>
    <property type="match status" value="1"/>
</dbReference>
<dbReference type="Pfam" id="PF13445">
    <property type="entry name" value="zf-RING_UBOX"/>
    <property type="match status" value="1"/>
</dbReference>
<evidence type="ECO:0000313" key="11">
    <source>
        <dbReference type="Proteomes" id="UP001652660"/>
    </source>
</evidence>
<evidence type="ECO:0000256" key="1">
    <source>
        <dbReference type="ARBA" id="ARBA00004496"/>
    </source>
</evidence>
<keyword evidence="11" id="KW-1185">Reference proteome</keyword>